<proteinExistence type="predicted"/>
<gene>
    <name evidence="3" type="ORF">GCM10011511_21770</name>
</gene>
<reference evidence="3" key="2">
    <citation type="submission" date="2020-09" db="EMBL/GenBank/DDBJ databases">
        <authorList>
            <person name="Sun Q."/>
            <person name="Zhou Y."/>
        </authorList>
    </citation>
    <scope>NUCLEOTIDE SEQUENCE</scope>
    <source>
        <strain evidence="3">CGMCC 1.15448</strain>
    </source>
</reference>
<evidence type="ECO:0000313" key="4">
    <source>
        <dbReference type="Proteomes" id="UP000607559"/>
    </source>
</evidence>
<evidence type="ECO:0000256" key="2">
    <source>
        <dbReference type="SAM" id="Phobius"/>
    </source>
</evidence>
<protein>
    <submittedName>
        <fullName evidence="3">Uncharacterized protein</fullName>
    </submittedName>
</protein>
<evidence type="ECO:0000256" key="1">
    <source>
        <dbReference type="SAM" id="MobiDB-lite"/>
    </source>
</evidence>
<comment type="caution">
    <text evidence="3">The sequence shown here is derived from an EMBL/GenBank/DDBJ whole genome shotgun (WGS) entry which is preliminary data.</text>
</comment>
<feature type="compositionally biased region" description="Basic and acidic residues" evidence="1">
    <location>
        <begin position="200"/>
        <end position="210"/>
    </location>
</feature>
<keyword evidence="2" id="KW-0812">Transmembrane</keyword>
<feature type="compositionally biased region" description="Basic and acidic residues" evidence="1">
    <location>
        <begin position="226"/>
        <end position="237"/>
    </location>
</feature>
<accession>A0A8J2UCT5</accession>
<keyword evidence="4" id="KW-1185">Reference proteome</keyword>
<feature type="compositionally biased region" description="Low complexity" evidence="1">
    <location>
        <begin position="211"/>
        <end position="222"/>
    </location>
</feature>
<keyword evidence="2" id="KW-1133">Transmembrane helix</keyword>
<feature type="compositionally biased region" description="Polar residues" evidence="1">
    <location>
        <begin position="118"/>
        <end position="129"/>
    </location>
</feature>
<name>A0A8J2UCT5_9BACT</name>
<evidence type="ECO:0000313" key="3">
    <source>
        <dbReference type="EMBL" id="GGA98110.1"/>
    </source>
</evidence>
<feature type="region of interest" description="Disordered" evidence="1">
    <location>
        <begin position="322"/>
        <end position="343"/>
    </location>
</feature>
<dbReference type="Proteomes" id="UP000607559">
    <property type="component" value="Unassembled WGS sequence"/>
</dbReference>
<keyword evidence="2" id="KW-0472">Membrane</keyword>
<dbReference type="AlphaFoldDB" id="A0A8J2UCT5"/>
<sequence>MREKLDVHLPVKAAARFGRSPFGRSPFGRFGFGHYGAWSGIGMAAIVATVAGLFFVQRASDRHAHADVSHGVIQPTPPGKNERSGQDSGGRLVRENGAGGKNSGERLAGANRPVDNAGSMSTVQGNRNSGAEGDGMMKPGGKAGAGEKAGEGMGISGVKEDAQAGDKSGVSPGKVTASADGSGNHSRSRAGNGAMHGGNQKREKASKGAEEMAATEELAASATVTKADESTKRDESTKANGATKADGATKPGGVRRPGAAIASGSGTGAGTGPGVAKRPAPTLGSRAAIGYTGPVAFFRATDSSLRALGGKQGKDLAGMTIKGPASGGAKKSNKKNGSAWEGPGLRMAAGISTGKVFPIAGEETNSYGSNGNKAGLTDYLPSLYFRFYPRESYYIQARLTIHSPQYTHSQLIDSSGGDTSQLQGWQSYLQYNTTTLKKLYYNDLELSFHYHLVDGLWLGAGVQLSLLSGAVGWKEQILHPTFAGGRDTVMQSGAFGLAASGGVYNELPKKDWRAMLQVDYSWRRWTLSVNYKQAIHAYTDWLPIGYRNHYRNSSLGIYLSYDLWERKRRK</sequence>
<dbReference type="EMBL" id="BMJC01000002">
    <property type="protein sequence ID" value="GGA98110.1"/>
    <property type="molecule type" value="Genomic_DNA"/>
</dbReference>
<feature type="transmembrane region" description="Helical" evidence="2">
    <location>
        <begin position="35"/>
        <end position="56"/>
    </location>
</feature>
<organism evidence="3 4">
    <name type="scientific">Puia dinghuensis</name>
    <dbReference type="NCBI Taxonomy" id="1792502"/>
    <lineage>
        <taxon>Bacteria</taxon>
        <taxon>Pseudomonadati</taxon>
        <taxon>Bacteroidota</taxon>
        <taxon>Chitinophagia</taxon>
        <taxon>Chitinophagales</taxon>
        <taxon>Chitinophagaceae</taxon>
        <taxon>Puia</taxon>
    </lineage>
</organism>
<feature type="region of interest" description="Disordered" evidence="1">
    <location>
        <begin position="69"/>
        <end position="279"/>
    </location>
</feature>
<reference evidence="3" key="1">
    <citation type="journal article" date="2014" name="Int. J. Syst. Evol. Microbiol.">
        <title>Complete genome sequence of Corynebacterium casei LMG S-19264T (=DSM 44701T), isolated from a smear-ripened cheese.</title>
        <authorList>
            <consortium name="US DOE Joint Genome Institute (JGI-PGF)"/>
            <person name="Walter F."/>
            <person name="Albersmeier A."/>
            <person name="Kalinowski J."/>
            <person name="Ruckert C."/>
        </authorList>
    </citation>
    <scope>NUCLEOTIDE SEQUENCE</scope>
    <source>
        <strain evidence="3">CGMCC 1.15448</strain>
    </source>
</reference>
<feature type="compositionally biased region" description="Low complexity" evidence="1">
    <location>
        <begin position="327"/>
        <end position="339"/>
    </location>
</feature>